<evidence type="ECO:0000313" key="7">
    <source>
        <dbReference type="Proteomes" id="UP000266841"/>
    </source>
</evidence>
<keyword evidence="7" id="KW-1185">Reference proteome</keyword>
<dbReference type="Gene3D" id="3.80.10.10">
    <property type="entry name" value="Ribonuclease Inhibitor"/>
    <property type="match status" value="1"/>
</dbReference>
<proteinExistence type="predicted"/>
<feature type="region of interest" description="Disordered" evidence="5">
    <location>
        <begin position="514"/>
        <end position="548"/>
    </location>
</feature>
<dbReference type="PANTHER" id="PTHR24113">
    <property type="entry name" value="RAN GTPASE-ACTIVATING PROTEIN 1"/>
    <property type="match status" value="1"/>
</dbReference>
<sequence>MDLKALLDQHSEQMRRMQSQIDGLVAINITLQARLDGQAESQAQEVDELKEKCDVLELRCDSLERSIQVLRKGVNWTYTAPSIPRRHWIEQGHDEEYADNMEGCLRRIKRDVERIRNGEDIYFCSCLDYKGELTILHDDALLPHFKELADAIQLSNGIREICIDNLDLRPSTLGILFPAMEGKVETVDMRHIRFPGPHAVECYEIIASSIMRNHALKKLKWIGNRIPSDEQADLMIKSIIDNRSIRNVQLENYFNQSGVNGCRALATLMAGRRLFDLLNFSDNGLSSIDDVAAALATNLQLKELWINDNELNDRDAELIAEALKQNTNLQVLYLIDLIGCSNMTPTGFQKLRTAIYDPSSLNAVESCNHTCHVDCAGGNAHGMTPRQRRNRKLYQLLSTRHLNGGNARHLNAELGREKYTIKLVPKVLRCIKRYSSDRTADSSTPLSITFELIKSWMMPEMCRWQGAPPPLLADKTLRYPRTLSEVETMHQIEIRASAASGSYIELRKLAAPNGVERRRTAHQSKARTRQYKEDAEDADADTVPDPPNCARAAATTLPLTAFGRRTDRFQRPLRQAIATAAAIDAETSQGDPLRRPETWGGVRAHIGSGPTYRAGVAEREAPATTGGPTQTEPRSSQLDPSWLGINQAWRPLAELITPTNAPKTVRQKGKTPDGKGSRQRTAEGRHNGLLISLAQGPWPRAQAPSTGSQVGEARSGAGSNCQVNCTNIGVVVAFFFPDPFFDLAFQFRSYLEEEGTGIVREAGVMSAEYSGKRQRGGDGPAAAINPSKNSGATSSAVLESMLKQALGRIDSLERQHEEIKASMGSEIKALRDDVCRLKEENKKIQASMERQTKALRDDVNSLQSGNKALKWSLDQLASKVQDGWEYPVTIQPDEYWENKGYDDQAIELLMSSFFDGLEKAVSDLGHGVCNSIKVGYVGYVNHDEDLMPHWRALFRYFDYINPYDSGVKLKLLNMELNEEVMRQICHHVRHKNISQVEFINNGFLDNGFANMRGAISELGALQLNFAQWSPLRGEIGGGREANAFGETP</sequence>
<keyword evidence="1" id="KW-0343">GTPase activation</keyword>
<name>K0T8V7_THAOC</name>
<dbReference type="SMART" id="SM00368">
    <property type="entry name" value="LRR_RI"/>
    <property type="match status" value="1"/>
</dbReference>
<feature type="compositionally biased region" description="Polar residues" evidence="5">
    <location>
        <begin position="626"/>
        <end position="639"/>
    </location>
</feature>
<keyword evidence="4" id="KW-0175">Coiled coil</keyword>
<dbReference type="GO" id="GO:0048471">
    <property type="term" value="C:perinuclear region of cytoplasm"/>
    <property type="evidence" value="ECO:0007669"/>
    <property type="project" value="TreeGrafter"/>
</dbReference>
<dbReference type="EMBL" id="AGNL01009523">
    <property type="protein sequence ID" value="EJK69811.1"/>
    <property type="molecule type" value="Genomic_DNA"/>
</dbReference>
<feature type="coiled-coil region" evidence="4">
    <location>
        <begin position="32"/>
        <end position="66"/>
    </location>
</feature>
<dbReference type="InterPro" id="IPR032675">
    <property type="entry name" value="LRR_dom_sf"/>
</dbReference>
<dbReference type="GO" id="GO:0006913">
    <property type="term" value="P:nucleocytoplasmic transport"/>
    <property type="evidence" value="ECO:0007669"/>
    <property type="project" value="TreeGrafter"/>
</dbReference>
<dbReference type="Proteomes" id="UP000266841">
    <property type="component" value="Unassembled WGS sequence"/>
</dbReference>
<feature type="compositionally biased region" description="Basic residues" evidence="5">
    <location>
        <begin position="519"/>
        <end position="529"/>
    </location>
</feature>
<evidence type="ECO:0000313" key="6">
    <source>
        <dbReference type="EMBL" id="EJK69811.1"/>
    </source>
</evidence>
<feature type="coiled-coil region" evidence="4">
    <location>
        <begin position="795"/>
        <end position="822"/>
    </location>
</feature>
<evidence type="ECO:0000256" key="5">
    <source>
        <dbReference type="SAM" id="MobiDB-lite"/>
    </source>
</evidence>
<dbReference type="PANTHER" id="PTHR24113:SF12">
    <property type="entry name" value="RAN GTPASE-ACTIVATING PROTEIN 1"/>
    <property type="match status" value="1"/>
</dbReference>
<keyword evidence="2" id="KW-0433">Leucine-rich repeat</keyword>
<feature type="compositionally biased region" description="Basic and acidic residues" evidence="5">
    <location>
        <begin position="670"/>
        <end position="686"/>
    </location>
</feature>
<organism evidence="6 7">
    <name type="scientific">Thalassiosira oceanica</name>
    <name type="common">Marine diatom</name>
    <dbReference type="NCBI Taxonomy" id="159749"/>
    <lineage>
        <taxon>Eukaryota</taxon>
        <taxon>Sar</taxon>
        <taxon>Stramenopiles</taxon>
        <taxon>Ochrophyta</taxon>
        <taxon>Bacillariophyta</taxon>
        <taxon>Coscinodiscophyceae</taxon>
        <taxon>Thalassiosirophycidae</taxon>
        <taxon>Thalassiosirales</taxon>
        <taxon>Thalassiosiraceae</taxon>
        <taxon>Thalassiosira</taxon>
    </lineage>
</organism>
<evidence type="ECO:0000256" key="4">
    <source>
        <dbReference type="SAM" id="Coils"/>
    </source>
</evidence>
<dbReference type="GO" id="GO:0005634">
    <property type="term" value="C:nucleus"/>
    <property type="evidence" value="ECO:0007669"/>
    <property type="project" value="TreeGrafter"/>
</dbReference>
<evidence type="ECO:0000256" key="1">
    <source>
        <dbReference type="ARBA" id="ARBA00022468"/>
    </source>
</evidence>
<accession>K0T8V7</accession>
<feature type="region of interest" description="Disordered" evidence="5">
    <location>
        <begin position="584"/>
        <end position="615"/>
    </location>
</feature>
<feature type="region of interest" description="Disordered" evidence="5">
    <location>
        <begin position="621"/>
        <end position="640"/>
    </location>
</feature>
<feature type="region of interest" description="Disordered" evidence="5">
    <location>
        <begin position="770"/>
        <end position="790"/>
    </location>
</feature>
<protein>
    <submittedName>
        <fullName evidence="6">Uncharacterized protein</fullName>
    </submittedName>
</protein>
<dbReference type="SUPFAM" id="SSF52047">
    <property type="entry name" value="RNI-like"/>
    <property type="match status" value="1"/>
</dbReference>
<reference evidence="6 7" key="1">
    <citation type="journal article" date="2012" name="Genome Biol.">
        <title>Genome and low-iron response of an oceanic diatom adapted to chronic iron limitation.</title>
        <authorList>
            <person name="Lommer M."/>
            <person name="Specht M."/>
            <person name="Roy A.S."/>
            <person name="Kraemer L."/>
            <person name="Andreson R."/>
            <person name="Gutowska M.A."/>
            <person name="Wolf J."/>
            <person name="Bergner S.V."/>
            <person name="Schilhabel M.B."/>
            <person name="Klostermeier U.C."/>
            <person name="Beiko R.G."/>
            <person name="Rosenstiel P."/>
            <person name="Hippler M."/>
            <person name="Laroche J."/>
        </authorList>
    </citation>
    <scope>NUCLEOTIDE SEQUENCE [LARGE SCALE GENOMIC DNA]</scope>
    <source>
        <strain evidence="6 7">CCMP1005</strain>
    </source>
</reference>
<comment type="caution">
    <text evidence="6">The sequence shown here is derived from an EMBL/GenBank/DDBJ whole genome shotgun (WGS) entry which is preliminary data.</text>
</comment>
<dbReference type="GO" id="GO:0005829">
    <property type="term" value="C:cytosol"/>
    <property type="evidence" value="ECO:0007669"/>
    <property type="project" value="TreeGrafter"/>
</dbReference>
<evidence type="ECO:0000256" key="2">
    <source>
        <dbReference type="ARBA" id="ARBA00022614"/>
    </source>
</evidence>
<dbReference type="AlphaFoldDB" id="K0T8V7"/>
<evidence type="ECO:0000256" key="3">
    <source>
        <dbReference type="ARBA" id="ARBA00022737"/>
    </source>
</evidence>
<feature type="region of interest" description="Disordered" evidence="5">
    <location>
        <begin position="655"/>
        <end position="686"/>
    </location>
</feature>
<dbReference type="GO" id="GO:0005096">
    <property type="term" value="F:GTPase activator activity"/>
    <property type="evidence" value="ECO:0007669"/>
    <property type="project" value="UniProtKB-KW"/>
</dbReference>
<dbReference type="eggNOG" id="ENOG502S6XN">
    <property type="taxonomic scope" value="Eukaryota"/>
</dbReference>
<gene>
    <name evidence="6" type="ORF">THAOC_08892</name>
</gene>
<dbReference type="InterPro" id="IPR027038">
    <property type="entry name" value="RanGap"/>
</dbReference>
<dbReference type="GO" id="GO:0031267">
    <property type="term" value="F:small GTPase binding"/>
    <property type="evidence" value="ECO:0007669"/>
    <property type="project" value="TreeGrafter"/>
</dbReference>
<keyword evidence="3" id="KW-0677">Repeat</keyword>